<protein>
    <submittedName>
        <fullName evidence="12">HAD-IC family P-type ATPase</fullName>
    </submittedName>
</protein>
<feature type="transmembrane region" description="Helical" evidence="10">
    <location>
        <begin position="687"/>
        <end position="706"/>
    </location>
</feature>
<dbReference type="Pfam" id="PF13246">
    <property type="entry name" value="Cation_ATPase"/>
    <property type="match status" value="1"/>
</dbReference>
<dbReference type="Proteomes" id="UP001501729">
    <property type="component" value="Unassembled WGS sequence"/>
</dbReference>
<dbReference type="FunFam" id="2.70.150.10:FF:000016">
    <property type="entry name" value="Calcium-transporting P-type ATPase putative"/>
    <property type="match status" value="1"/>
</dbReference>
<dbReference type="Pfam" id="PF00122">
    <property type="entry name" value="E1-E2_ATPase"/>
    <property type="match status" value="1"/>
</dbReference>
<keyword evidence="3 10" id="KW-0812">Transmembrane</keyword>
<dbReference type="NCBIfam" id="TIGR01494">
    <property type="entry name" value="ATPase_P-type"/>
    <property type="match status" value="4"/>
</dbReference>
<dbReference type="GO" id="GO:0019829">
    <property type="term" value="F:ATPase-coupled monoatomic cation transmembrane transporter activity"/>
    <property type="evidence" value="ECO:0007669"/>
    <property type="project" value="UniProtKB-ARBA"/>
</dbReference>
<comment type="caution">
    <text evidence="12">The sequence shown here is derived from an EMBL/GenBank/DDBJ whole genome shotgun (WGS) entry which is preliminary data.</text>
</comment>
<feature type="transmembrane region" description="Helical" evidence="10">
    <location>
        <begin position="243"/>
        <end position="266"/>
    </location>
</feature>
<keyword evidence="4" id="KW-0479">Metal-binding</keyword>
<evidence type="ECO:0000313" key="13">
    <source>
        <dbReference type="Proteomes" id="UP001501729"/>
    </source>
</evidence>
<organism evidence="12 13">
    <name type="scientific">Haladaptatus pallidirubidus</name>
    <dbReference type="NCBI Taxonomy" id="1008152"/>
    <lineage>
        <taxon>Archaea</taxon>
        <taxon>Methanobacteriati</taxon>
        <taxon>Methanobacteriota</taxon>
        <taxon>Stenosarchaea group</taxon>
        <taxon>Halobacteria</taxon>
        <taxon>Halobacteriales</taxon>
        <taxon>Haladaptataceae</taxon>
        <taxon>Haladaptatus</taxon>
    </lineage>
</organism>
<evidence type="ECO:0000256" key="1">
    <source>
        <dbReference type="ARBA" id="ARBA00004651"/>
    </source>
</evidence>
<dbReference type="GO" id="GO:0016887">
    <property type="term" value="F:ATP hydrolysis activity"/>
    <property type="evidence" value="ECO:0007669"/>
    <property type="project" value="InterPro"/>
</dbReference>
<keyword evidence="2" id="KW-1003">Cell membrane</keyword>
<dbReference type="SFLD" id="SFLDG00002">
    <property type="entry name" value="C1.7:_P-type_atpase_like"/>
    <property type="match status" value="1"/>
</dbReference>
<dbReference type="Pfam" id="PF00689">
    <property type="entry name" value="Cation_ATPase_C"/>
    <property type="match status" value="1"/>
</dbReference>
<evidence type="ECO:0000256" key="4">
    <source>
        <dbReference type="ARBA" id="ARBA00022723"/>
    </source>
</evidence>
<dbReference type="InterPro" id="IPR023299">
    <property type="entry name" value="ATPase_P-typ_cyto_dom_N"/>
</dbReference>
<feature type="transmembrane region" description="Helical" evidence="10">
    <location>
        <begin position="727"/>
        <end position="753"/>
    </location>
</feature>
<dbReference type="GO" id="GO:0046873">
    <property type="term" value="F:metal ion transmembrane transporter activity"/>
    <property type="evidence" value="ECO:0007669"/>
    <property type="project" value="UniProtKB-ARBA"/>
</dbReference>
<dbReference type="PANTHER" id="PTHR42861">
    <property type="entry name" value="CALCIUM-TRANSPORTING ATPASE"/>
    <property type="match status" value="1"/>
</dbReference>
<feature type="transmembrane region" description="Helical" evidence="10">
    <location>
        <begin position="655"/>
        <end position="681"/>
    </location>
</feature>
<evidence type="ECO:0000256" key="5">
    <source>
        <dbReference type="ARBA" id="ARBA00022741"/>
    </source>
</evidence>
<dbReference type="GO" id="GO:0046872">
    <property type="term" value="F:metal ion binding"/>
    <property type="evidence" value="ECO:0007669"/>
    <property type="project" value="UniProtKB-KW"/>
</dbReference>
<sequence length="857" mass="93342">MDWYDRPIDEVYSTLDADETGLTSTEAERRLQTVGPNDIRETQQCSPLSIFVAQFSSVLIWVLLVAAGLSFWVGHTVDAVLIAIIVVANGVFGFVQDYRAEQALQALRSMSSPSAIVIRDGGEQRIDARKLIPGDIVRLDEGSAVPADARLIESHSLEVDEAPLTGESIPVEKETGTIESDTELAERSNMVYKQTNVVRGHGTALVVDTGMETQVGKIATQLLEVDAQQTPLQRDLDTLGTRLGVGVLALSALLVPLLVVGGTSLIEASLTAVSLSVAAIPEGLPAVVTLTLVLGVTQMASERALVRTLPSVEALGAVDTICTDKTGTLTEGQMQVTDVWMFDDVRRVSTELVKSHLRFELLFEIGVLCNNASLEADYGDPTESALLDAGIRSGIDVENLRQSRPRRDELPFTSDRKRMTTAHAEHVYMKGAPEVVVKRCTRILTADGVTTLDEPTRTRVLEQTTAFANRALRVLGFAYKDRDDDGDWEENLIFVGLQGLIDPPRDEVKPAIEETYRAGIDVKMLTGDNHVTARAVGEQLGITSEVISGRDLDELDDQTLRTTVEEIDVFARVTPEHKVRILRALQANEHMVAMTGDGVNDAPALKNADIGIAMGVRGTDVAKESSNIVLLDDNYATITNAVRQGRTIFDNIWKFVAYLLSANVAEVLLVFIASLFGYLILPAVQLLWINLLTDGLPALALGTDPASKDVMDRPPRRNDRRVIDRAMVLLIGGIGTVATVILLGVMVLTLAGAQSVTPYAMTMVFTGFVVFEFAKLFVIRWTRETALTANRWLIVAVVASFCLHLAVLYTPLQRYFGTVPLTVFDWGILFGAVAIALPLFLGVAVSVKHISLHRPRT</sequence>
<dbReference type="InterPro" id="IPR018303">
    <property type="entry name" value="ATPase_P-typ_P_site"/>
</dbReference>
<dbReference type="SUPFAM" id="SSF56784">
    <property type="entry name" value="HAD-like"/>
    <property type="match status" value="1"/>
</dbReference>
<dbReference type="InterPro" id="IPR059000">
    <property type="entry name" value="ATPase_P-type_domA"/>
</dbReference>
<dbReference type="PRINTS" id="PR00120">
    <property type="entry name" value="HATPASE"/>
</dbReference>
<evidence type="ECO:0000256" key="9">
    <source>
        <dbReference type="ARBA" id="ARBA00023136"/>
    </source>
</evidence>
<dbReference type="GO" id="GO:0098662">
    <property type="term" value="P:inorganic cation transmembrane transport"/>
    <property type="evidence" value="ECO:0007669"/>
    <property type="project" value="UniProtKB-ARBA"/>
</dbReference>
<dbReference type="SUPFAM" id="SSF81665">
    <property type="entry name" value="Calcium ATPase, transmembrane domain M"/>
    <property type="match status" value="1"/>
</dbReference>
<dbReference type="InterPro" id="IPR023298">
    <property type="entry name" value="ATPase_P-typ_TM_dom_sf"/>
</dbReference>
<keyword evidence="8 10" id="KW-1133">Transmembrane helix</keyword>
<dbReference type="SUPFAM" id="SSF81653">
    <property type="entry name" value="Calcium ATPase, transduction domain A"/>
    <property type="match status" value="1"/>
</dbReference>
<evidence type="ECO:0000256" key="3">
    <source>
        <dbReference type="ARBA" id="ARBA00022692"/>
    </source>
</evidence>
<dbReference type="SMART" id="SM00831">
    <property type="entry name" value="Cation_ATPase_N"/>
    <property type="match status" value="1"/>
</dbReference>
<name>A0AAV3URS3_9EURY</name>
<dbReference type="InterPro" id="IPR006068">
    <property type="entry name" value="ATPase_P-typ_cation-transptr_C"/>
</dbReference>
<dbReference type="InterPro" id="IPR004014">
    <property type="entry name" value="ATPase_P-typ_cation-transptr_N"/>
</dbReference>
<evidence type="ECO:0000256" key="7">
    <source>
        <dbReference type="ARBA" id="ARBA00022967"/>
    </source>
</evidence>
<dbReference type="PROSITE" id="PS00154">
    <property type="entry name" value="ATPASE_E1_E2"/>
    <property type="match status" value="1"/>
</dbReference>
<dbReference type="GO" id="GO:0005886">
    <property type="term" value="C:plasma membrane"/>
    <property type="evidence" value="ECO:0007669"/>
    <property type="project" value="UniProtKB-SubCell"/>
</dbReference>
<dbReference type="RefSeq" id="WP_227779030.1">
    <property type="nucleotide sequence ID" value="NZ_BAABKX010000030.1"/>
</dbReference>
<dbReference type="GO" id="GO:0005524">
    <property type="term" value="F:ATP binding"/>
    <property type="evidence" value="ECO:0007669"/>
    <property type="project" value="UniProtKB-KW"/>
</dbReference>
<keyword evidence="7" id="KW-1278">Translocase</keyword>
<dbReference type="PRINTS" id="PR00119">
    <property type="entry name" value="CATATPASE"/>
</dbReference>
<dbReference type="GO" id="GO:0015662">
    <property type="term" value="F:P-type ion transporter activity"/>
    <property type="evidence" value="ECO:0007669"/>
    <property type="project" value="UniProtKB-ARBA"/>
</dbReference>
<evidence type="ECO:0000256" key="6">
    <source>
        <dbReference type="ARBA" id="ARBA00022840"/>
    </source>
</evidence>
<dbReference type="SFLD" id="SFLDF00027">
    <property type="entry name" value="p-type_atpase"/>
    <property type="match status" value="1"/>
</dbReference>
<dbReference type="InterPro" id="IPR023214">
    <property type="entry name" value="HAD_sf"/>
</dbReference>
<accession>A0AAV3URS3</accession>
<keyword evidence="9 10" id="KW-0472">Membrane</keyword>
<dbReference type="SUPFAM" id="SSF81660">
    <property type="entry name" value="Metal cation-transporting ATPase, ATP-binding domain N"/>
    <property type="match status" value="1"/>
</dbReference>
<comment type="subcellular location">
    <subcellularLocation>
        <location evidence="1">Cell membrane</location>
        <topology evidence="1">Multi-pass membrane protein</topology>
    </subcellularLocation>
</comment>
<evidence type="ECO:0000256" key="10">
    <source>
        <dbReference type="SAM" id="Phobius"/>
    </source>
</evidence>
<evidence type="ECO:0000256" key="2">
    <source>
        <dbReference type="ARBA" id="ARBA00022475"/>
    </source>
</evidence>
<dbReference type="Gene3D" id="3.40.50.1000">
    <property type="entry name" value="HAD superfamily/HAD-like"/>
    <property type="match status" value="1"/>
</dbReference>
<dbReference type="InterPro" id="IPR001757">
    <property type="entry name" value="P_typ_ATPase"/>
</dbReference>
<feature type="transmembrane region" description="Helical" evidence="10">
    <location>
        <begin position="272"/>
        <end position="297"/>
    </location>
</feature>
<dbReference type="InterPro" id="IPR036412">
    <property type="entry name" value="HAD-like_sf"/>
</dbReference>
<feature type="transmembrane region" description="Helical" evidence="10">
    <location>
        <begin position="50"/>
        <end position="73"/>
    </location>
</feature>
<dbReference type="InterPro" id="IPR044492">
    <property type="entry name" value="P_typ_ATPase_HD_dom"/>
</dbReference>
<proteinExistence type="predicted"/>
<dbReference type="GeneID" id="68617166"/>
<dbReference type="Gene3D" id="1.20.1110.10">
    <property type="entry name" value="Calcium-transporting ATPase, transmembrane domain"/>
    <property type="match status" value="1"/>
</dbReference>
<dbReference type="Gene3D" id="3.40.1110.10">
    <property type="entry name" value="Calcium-transporting ATPase, cytoplasmic domain N"/>
    <property type="match status" value="1"/>
</dbReference>
<feature type="domain" description="Cation-transporting P-type ATPase N-terminal" evidence="11">
    <location>
        <begin position="2"/>
        <end position="75"/>
    </location>
</feature>
<dbReference type="EMBL" id="BAABKX010000030">
    <property type="protein sequence ID" value="GAA5065090.1"/>
    <property type="molecule type" value="Genomic_DNA"/>
</dbReference>
<dbReference type="InterPro" id="IPR008250">
    <property type="entry name" value="ATPase_P-typ_transduc_dom_A_sf"/>
</dbReference>
<feature type="transmembrane region" description="Helical" evidence="10">
    <location>
        <begin position="791"/>
        <end position="812"/>
    </location>
</feature>
<feature type="transmembrane region" description="Helical" evidence="10">
    <location>
        <begin position="79"/>
        <end position="98"/>
    </location>
</feature>
<keyword evidence="5" id="KW-0547">Nucleotide-binding</keyword>
<dbReference type="Pfam" id="PF00690">
    <property type="entry name" value="Cation_ATPase_N"/>
    <property type="match status" value="1"/>
</dbReference>
<dbReference type="Gene3D" id="2.70.150.10">
    <property type="entry name" value="Calcium-transporting ATPase, cytoplasmic transduction domain A"/>
    <property type="match status" value="1"/>
</dbReference>
<dbReference type="AlphaFoldDB" id="A0AAV3URS3"/>
<feature type="transmembrane region" description="Helical" evidence="10">
    <location>
        <begin position="824"/>
        <end position="847"/>
    </location>
</feature>
<keyword evidence="13" id="KW-1185">Reference proteome</keyword>
<evidence type="ECO:0000256" key="8">
    <source>
        <dbReference type="ARBA" id="ARBA00022989"/>
    </source>
</evidence>
<feature type="transmembrane region" description="Helical" evidence="10">
    <location>
        <begin position="759"/>
        <end position="779"/>
    </location>
</feature>
<evidence type="ECO:0000259" key="11">
    <source>
        <dbReference type="SMART" id="SM00831"/>
    </source>
</evidence>
<gene>
    <name evidence="12" type="ORF">GCM10025751_55530</name>
</gene>
<evidence type="ECO:0000313" key="12">
    <source>
        <dbReference type="EMBL" id="GAA5065090.1"/>
    </source>
</evidence>
<dbReference type="SFLD" id="SFLDS00003">
    <property type="entry name" value="Haloacid_Dehalogenase"/>
    <property type="match status" value="1"/>
</dbReference>
<keyword evidence="6" id="KW-0067">ATP-binding</keyword>
<reference evidence="12 13" key="1">
    <citation type="journal article" date="2019" name="Int. J. Syst. Evol. Microbiol.">
        <title>The Global Catalogue of Microorganisms (GCM) 10K type strain sequencing project: providing services to taxonomists for standard genome sequencing and annotation.</title>
        <authorList>
            <consortium name="The Broad Institute Genomics Platform"/>
            <consortium name="The Broad Institute Genome Sequencing Center for Infectious Disease"/>
            <person name="Wu L."/>
            <person name="Ma J."/>
        </authorList>
    </citation>
    <scope>NUCLEOTIDE SEQUENCE [LARGE SCALE GENOMIC DNA]</scope>
    <source>
        <strain evidence="12 13">JCM 17504</strain>
    </source>
</reference>